<keyword evidence="3" id="KW-0479">Metal-binding</keyword>
<comment type="similarity">
    <text evidence="1">Belongs to the DNA polymerase type-B-like family.</text>
</comment>
<dbReference type="GO" id="GO:0043634">
    <property type="term" value="P:polyadenylation-dependent ncRNA catabolic process"/>
    <property type="evidence" value="ECO:0007669"/>
    <property type="project" value="TreeGrafter"/>
</dbReference>
<dbReference type="CDD" id="cd05402">
    <property type="entry name" value="NT_PAP_TUTase"/>
    <property type="match status" value="1"/>
</dbReference>
<evidence type="ECO:0000256" key="4">
    <source>
        <dbReference type="ARBA" id="ARBA00022842"/>
    </source>
</evidence>
<evidence type="ECO:0000256" key="1">
    <source>
        <dbReference type="ARBA" id="ARBA00008593"/>
    </source>
</evidence>
<dbReference type="GO" id="GO:0005730">
    <property type="term" value="C:nucleolus"/>
    <property type="evidence" value="ECO:0007669"/>
    <property type="project" value="TreeGrafter"/>
</dbReference>
<dbReference type="GO" id="GO:0031123">
    <property type="term" value="P:RNA 3'-end processing"/>
    <property type="evidence" value="ECO:0007669"/>
    <property type="project" value="TreeGrafter"/>
</dbReference>
<feature type="domain" description="Poly(A) RNA polymerase mitochondrial-like central palm" evidence="6">
    <location>
        <begin position="58"/>
        <end position="196"/>
    </location>
</feature>
<reference evidence="7" key="1">
    <citation type="submission" date="2020-11" db="EMBL/GenBank/DDBJ databases">
        <authorList>
            <consortium name="DOE Joint Genome Institute"/>
            <person name="Ahrendt S."/>
            <person name="Riley R."/>
            <person name="Andreopoulos W."/>
            <person name="Labutti K."/>
            <person name="Pangilinan J."/>
            <person name="Ruiz-Duenas F.J."/>
            <person name="Barrasa J.M."/>
            <person name="Sanchez-Garcia M."/>
            <person name="Camarero S."/>
            <person name="Miyauchi S."/>
            <person name="Serrano A."/>
            <person name="Linde D."/>
            <person name="Babiker R."/>
            <person name="Drula E."/>
            <person name="Ayuso-Fernandez I."/>
            <person name="Pacheco R."/>
            <person name="Padilla G."/>
            <person name="Ferreira P."/>
            <person name="Barriuso J."/>
            <person name="Kellner H."/>
            <person name="Castanera R."/>
            <person name="Alfaro M."/>
            <person name="Ramirez L."/>
            <person name="Pisabarro A.G."/>
            <person name="Kuo A."/>
            <person name="Tritt A."/>
            <person name="Lipzen A."/>
            <person name="He G."/>
            <person name="Yan M."/>
            <person name="Ng V."/>
            <person name="Cullen D."/>
            <person name="Martin F."/>
            <person name="Rosso M.-N."/>
            <person name="Henrissat B."/>
            <person name="Hibbett D."/>
            <person name="Martinez A.T."/>
            <person name="Grigoriev I.V."/>
        </authorList>
    </citation>
    <scope>NUCLEOTIDE SEQUENCE</scope>
    <source>
        <strain evidence="7">CBS 506.95</strain>
    </source>
</reference>
<dbReference type="Pfam" id="PF22600">
    <property type="entry name" value="MTPAP-like_central"/>
    <property type="match status" value="1"/>
</dbReference>
<dbReference type="InterPro" id="IPR002058">
    <property type="entry name" value="PAP_assoc"/>
</dbReference>
<evidence type="ECO:0000259" key="6">
    <source>
        <dbReference type="Pfam" id="PF22600"/>
    </source>
</evidence>
<dbReference type="Gene3D" id="1.10.1410.10">
    <property type="match status" value="1"/>
</dbReference>
<dbReference type="GO" id="GO:0031499">
    <property type="term" value="C:TRAMP complex"/>
    <property type="evidence" value="ECO:0007669"/>
    <property type="project" value="TreeGrafter"/>
</dbReference>
<dbReference type="AlphaFoldDB" id="A0A9P6JSP5"/>
<evidence type="ECO:0000313" key="7">
    <source>
        <dbReference type="EMBL" id="KAF9530750.1"/>
    </source>
</evidence>
<sequence length="421" mass="47316">MSYLGDLLKNNLMANRPTRCKSAGDYIGQPIPPCGDSARSENTHIDLPPWYSKESSSLHRDIVVFMEYLEPTAKEKRLRADLVRRFTSLIESFGINATVCPVGSYVTGLYVPTSDIDMVLAFKQNLLSRNGYETSFYPLRNGLYDILQKIQKSGFARRVEDVLGASTPLLRIIDKKTGLQIDLTASDNHGINATNAVQKWMGDDTEKLIKTLVTVVKMFLSIRRCGTTYTGGINSYVLVWMVVAWVKLEWPKIRKNCMLQPSPEAELAAALRGLSIASGPSNSRVTAVGKLDKNLTRNVDFGYALRKFFKFYGFEFDYYHQAISIEPTPTYKSKPRAYGLHTYGGGQPYLLSIFDPANATEDMGKKAYAIKHIQASFKEAYELIIKLKRDTRSQTSSFSFLGTVLGGDFSYFVQERRALNI</sequence>
<feature type="domain" description="PAP-associated" evidence="5">
    <location>
        <begin position="302"/>
        <end position="360"/>
    </location>
</feature>
<dbReference type="GO" id="GO:1990817">
    <property type="term" value="F:poly(A) RNA polymerase activity"/>
    <property type="evidence" value="ECO:0007669"/>
    <property type="project" value="UniProtKB-EC"/>
</dbReference>
<dbReference type="GO" id="GO:0010605">
    <property type="term" value="P:negative regulation of macromolecule metabolic process"/>
    <property type="evidence" value="ECO:0007669"/>
    <property type="project" value="UniProtKB-ARBA"/>
</dbReference>
<dbReference type="GO" id="GO:0003729">
    <property type="term" value="F:mRNA binding"/>
    <property type="evidence" value="ECO:0007669"/>
    <property type="project" value="TreeGrafter"/>
</dbReference>
<accession>A0A9P6JSP5</accession>
<dbReference type="Pfam" id="PF03828">
    <property type="entry name" value="PAP_assoc"/>
    <property type="match status" value="1"/>
</dbReference>
<evidence type="ECO:0000313" key="8">
    <source>
        <dbReference type="Proteomes" id="UP000807306"/>
    </source>
</evidence>
<gene>
    <name evidence="7" type="ORF">CPB83DRAFT_850241</name>
</gene>
<organism evidence="7 8">
    <name type="scientific">Crepidotus variabilis</name>
    <dbReference type="NCBI Taxonomy" id="179855"/>
    <lineage>
        <taxon>Eukaryota</taxon>
        <taxon>Fungi</taxon>
        <taxon>Dikarya</taxon>
        <taxon>Basidiomycota</taxon>
        <taxon>Agaricomycotina</taxon>
        <taxon>Agaricomycetes</taxon>
        <taxon>Agaricomycetidae</taxon>
        <taxon>Agaricales</taxon>
        <taxon>Agaricineae</taxon>
        <taxon>Crepidotaceae</taxon>
        <taxon>Crepidotus</taxon>
    </lineage>
</organism>
<dbReference type="PANTHER" id="PTHR23092">
    <property type="entry name" value="POLY(A) RNA POLYMERASE"/>
    <property type="match status" value="1"/>
</dbReference>
<evidence type="ECO:0000256" key="3">
    <source>
        <dbReference type="ARBA" id="ARBA00022723"/>
    </source>
</evidence>
<comment type="caution">
    <text evidence="7">The sequence shown here is derived from an EMBL/GenBank/DDBJ whole genome shotgun (WGS) entry which is preliminary data.</text>
</comment>
<dbReference type="InterPro" id="IPR043519">
    <property type="entry name" value="NT_sf"/>
</dbReference>
<dbReference type="Proteomes" id="UP000807306">
    <property type="component" value="Unassembled WGS sequence"/>
</dbReference>
<dbReference type="PANTHER" id="PTHR23092:SF15">
    <property type="entry name" value="INACTIVE NON-CANONICAL POLY(A) RNA POLYMERASE PROTEIN TRF4-2-RELATED"/>
    <property type="match status" value="1"/>
</dbReference>
<evidence type="ECO:0000256" key="2">
    <source>
        <dbReference type="ARBA" id="ARBA00012388"/>
    </source>
</evidence>
<dbReference type="InterPro" id="IPR045862">
    <property type="entry name" value="Trf4-like"/>
</dbReference>
<keyword evidence="4" id="KW-0460">Magnesium</keyword>
<dbReference type="EC" id="2.7.7.19" evidence="2"/>
<evidence type="ECO:0000259" key="5">
    <source>
        <dbReference type="Pfam" id="PF03828"/>
    </source>
</evidence>
<keyword evidence="8" id="KW-1185">Reference proteome</keyword>
<dbReference type="GO" id="GO:0046872">
    <property type="term" value="F:metal ion binding"/>
    <property type="evidence" value="ECO:0007669"/>
    <property type="project" value="UniProtKB-KW"/>
</dbReference>
<dbReference type="SUPFAM" id="SSF81631">
    <property type="entry name" value="PAP/OAS1 substrate-binding domain"/>
    <property type="match status" value="1"/>
</dbReference>
<dbReference type="EMBL" id="MU157838">
    <property type="protein sequence ID" value="KAF9530750.1"/>
    <property type="molecule type" value="Genomic_DNA"/>
</dbReference>
<name>A0A9P6JSP5_9AGAR</name>
<dbReference type="SUPFAM" id="SSF81301">
    <property type="entry name" value="Nucleotidyltransferase"/>
    <property type="match status" value="1"/>
</dbReference>
<dbReference type="OrthoDB" id="273917at2759"/>
<dbReference type="InterPro" id="IPR054708">
    <property type="entry name" value="MTPAP-like_central"/>
</dbReference>
<protein>
    <recommendedName>
        <fullName evidence="2">polynucleotide adenylyltransferase</fullName>
        <ecNumber evidence="2">2.7.7.19</ecNumber>
    </recommendedName>
</protein>
<proteinExistence type="inferred from homology"/>
<dbReference type="Gene3D" id="3.30.460.10">
    <property type="entry name" value="Beta Polymerase, domain 2"/>
    <property type="match status" value="1"/>
</dbReference>